<gene>
    <name evidence="1" type="ORF">B0H66DRAFT_617860</name>
</gene>
<protein>
    <recommendedName>
        <fullName evidence="3">ATP/GTP-binding protein</fullName>
    </recommendedName>
</protein>
<reference evidence="1" key="2">
    <citation type="submission" date="2023-06" db="EMBL/GenBank/DDBJ databases">
        <authorList>
            <consortium name="Lawrence Berkeley National Laboratory"/>
            <person name="Haridas S."/>
            <person name="Hensen N."/>
            <person name="Bonometti L."/>
            <person name="Westerberg I."/>
            <person name="Brannstrom I.O."/>
            <person name="Guillou S."/>
            <person name="Cros-Aarteil S."/>
            <person name="Calhoun S."/>
            <person name="Kuo A."/>
            <person name="Mondo S."/>
            <person name="Pangilinan J."/>
            <person name="Riley R."/>
            <person name="Labutti K."/>
            <person name="Andreopoulos B."/>
            <person name="Lipzen A."/>
            <person name="Chen C."/>
            <person name="Yanf M."/>
            <person name="Daum C."/>
            <person name="Ng V."/>
            <person name="Clum A."/>
            <person name="Steindorff A."/>
            <person name="Ohm R."/>
            <person name="Martin F."/>
            <person name="Silar P."/>
            <person name="Natvig D."/>
            <person name="Lalanne C."/>
            <person name="Gautier V."/>
            <person name="Ament-Velasquez S.L."/>
            <person name="Kruys A."/>
            <person name="Hutchinson M.I."/>
            <person name="Powell A.J."/>
            <person name="Barry K."/>
            <person name="Miller A.N."/>
            <person name="Grigoriev I.V."/>
            <person name="Debuchy R."/>
            <person name="Gladieux P."/>
            <person name="Thoren M.H."/>
            <person name="Johannesson H."/>
        </authorList>
    </citation>
    <scope>NUCLEOTIDE SEQUENCE</scope>
    <source>
        <strain evidence="1">CBS 118394</strain>
    </source>
</reference>
<keyword evidence="2" id="KW-1185">Reference proteome</keyword>
<reference evidence="1" key="1">
    <citation type="journal article" date="2023" name="Mol. Phylogenet. Evol.">
        <title>Genome-scale phylogeny and comparative genomics of the fungal order Sordariales.</title>
        <authorList>
            <person name="Hensen N."/>
            <person name="Bonometti L."/>
            <person name="Westerberg I."/>
            <person name="Brannstrom I.O."/>
            <person name="Guillou S."/>
            <person name="Cros-Aarteil S."/>
            <person name="Calhoun S."/>
            <person name="Haridas S."/>
            <person name="Kuo A."/>
            <person name="Mondo S."/>
            <person name="Pangilinan J."/>
            <person name="Riley R."/>
            <person name="LaButti K."/>
            <person name="Andreopoulos B."/>
            <person name="Lipzen A."/>
            <person name="Chen C."/>
            <person name="Yan M."/>
            <person name="Daum C."/>
            <person name="Ng V."/>
            <person name="Clum A."/>
            <person name="Steindorff A."/>
            <person name="Ohm R.A."/>
            <person name="Martin F."/>
            <person name="Silar P."/>
            <person name="Natvig D.O."/>
            <person name="Lalanne C."/>
            <person name="Gautier V."/>
            <person name="Ament-Velasquez S.L."/>
            <person name="Kruys A."/>
            <person name="Hutchinson M.I."/>
            <person name="Powell A.J."/>
            <person name="Barry K."/>
            <person name="Miller A.N."/>
            <person name="Grigoriev I.V."/>
            <person name="Debuchy R."/>
            <person name="Gladieux P."/>
            <person name="Hiltunen Thoren M."/>
            <person name="Johannesson H."/>
        </authorList>
    </citation>
    <scope>NUCLEOTIDE SEQUENCE</scope>
    <source>
        <strain evidence="1">CBS 118394</strain>
    </source>
</reference>
<evidence type="ECO:0000313" key="1">
    <source>
        <dbReference type="EMBL" id="KAK3326700.1"/>
    </source>
</evidence>
<accession>A0AAE0IKN4</accession>
<dbReference type="SUPFAM" id="SSF52540">
    <property type="entry name" value="P-loop containing nucleoside triphosphate hydrolases"/>
    <property type="match status" value="1"/>
</dbReference>
<proteinExistence type="predicted"/>
<dbReference type="AlphaFoldDB" id="A0AAE0IKN4"/>
<dbReference type="InterPro" id="IPR027417">
    <property type="entry name" value="P-loop_NTPase"/>
</dbReference>
<dbReference type="Pfam" id="PF13671">
    <property type="entry name" value="AAA_33"/>
    <property type="match status" value="1"/>
</dbReference>
<comment type="caution">
    <text evidence="1">The sequence shown here is derived from an EMBL/GenBank/DDBJ whole genome shotgun (WGS) entry which is preliminary data.</text>
</comment>
<evidence type="ECO:0000313" key="2">
    <source>
        <dbReference type="Proteomes" id="UP001283341"/>
    </source>
</evidence>
<sequence>MDVLDKLQLSLTRSEADPRQIVVMTCGLAGAGKSTLTKAIVEKYPNYERLSIDAIIHAKHGIYEVDYPPEKYAEYMDEADAEYHAKFLELLEKGEKDIAFDRSLYDKADRDYYKKLAEEKGARWILVYFRPANKEVIWNRIQSRRAKDVNADSALVISRELLDQYWDGFDIPDGEGEVVVDITA</sequence>
<evidence type="ECO:0008006" key="3">
    <source>
        <dbReference type="Google" id="ProtNLM"/>
    </source>
</evidence>
<dbReference type="Proteomes" id="UP001283341">
    <property type="component" value="Unassembled WGS sequence"/>
</dbReference>
<dbReference type="EMBL" id="JAUEDM010000002">
    <property type="protein sequence ID" value="KAK3326700.1"/>
    <property type="molecule type" value="Genomic_DNA"/>
</dbReference>
<dbReference type="Gene3D" id="3.40.50.300">
    <property type="entry name" value="P-loop containing nucleotide triphosphate hydrolases"/>
    <property type="match status" value="1"/>
</dbReference>
<organism evidence="1 2">
    <name type="scientific">Apodospora peruviana</name>
    <dbReference type="NCBI Taxonomy" id="516989"/>
    <lineage>
        <taxon>Eukaryota</taxon>
        <taxon>Fungi</taxon>
        <taxon>Dikarya</taxon>
        <taxon>Ascomycota</taxon>
        <taxon>Pezizomycotina</taxon>
        <taxon>Sordariomycetes</taxon>
        <taxon>Sordariomycetidae</taxon>
        <taxon>Sordariales</taxon>
        <taxon>Lasiosphaeriaceae</taxon>
        <taxon>Apodospora</taxon>
    </lineage>
</organism>
<name>A0AAE0IKN4_9PEZI</name>